<evidence type="ECO:0000256" key="16">
    <source>
        <dbReference type="SAM" id="SignalP"/>
    </source>
</evidence>
<evidence type="ECO:0000256" key="1">
    <source>
        <dbReference type="ARBA" id="ARBA00004477"/>
    </source>
</evidence>
<feature type="transmembrane region" description="Helical" evidence="15">
    <location>
        <begin position="287"/>
        <end position="307"/>
    </location>
</feature>
<protein>
    <recommendedName>
        <fullName evidence="5">Dol-P-Glc:Glc(2)Man(9)GlcNAc(2)-PP-Dol alpha-1,2-glucosyltransferase</fullName>
        <ecNumber evidence="4">2.4.1.256</ecNumber>
    </recommendedName>
    <alternativeName>
        <fullName evidence="12">Asparagine-linked glycosylation protein 10</fullName>
    </alternativeName>
</protein>
<dbReference type="STRING" id="717646.M2MM25"/>
<evidence type="ECO:0000256" key="6">
    <source>
        <dbReference type="ARBA" id="ARBA00022676"/>
    </source>
</evidence>
<dbReference type="EC" id="2.4.1.256" evidence="4"/>
<feature type="transmembrane region" description="Helical" evidence="15">
    <location>
        <begin position="125"/>
        <end position="144"/>
    </location>
</feature>
<feature type="transmembrane region" description="Helical" evidence="15">
    <location>
        <begin position="375"/>
        <end position="398"/>
    </location>
</feature>
<evidence type="ECO:0000313" key="18">
    <source>
        <dbReference type="Proteomes" id="UP000011761"/>
    </source>
</evidence>
<keyword evidence="10 15" id="KW-1133">Transmembrane helix</keyword>
<dbReference type="AlphaFoldDB" id="M2MM25"/>
<dbReference type="HOGENOM" id="CLU_017053_0_0_1"/>
<comment type="function">
    <text evidence="13">Dol-P-Glc:Glc(2)Man(9)GlcNAc(2)-PP-Dol alpha-1,2-glucosyltransferase that operates in the biosynthetic pathway of dolichol-linked oligosaccharides, the glycan precursors employed in protein asparagine (N)-glycosylation. The assembly of dolichol-linked oligosaccharides begins on the cytosolic side of the endoplasmic reticulum membrane and finishes in its lumen. The sequential addition of sugars to dolichol pyrophosphate produces dolichol-linked oligosaccharides containing fourteen sugars, including two GlcNAcs, nine mannoses and three glucoses. Once assembled, the oligosaccharide is transferred from the lipid to nascent proteins by oligosaccharyltransferases. In the lumen of the endoplasmic reticulum, adds the third and last glucose residue from dolichyl phosphate glucose (Dol-P-Glc) onto the lipid-linked oligosaccharide intermediate Glc(2)Man(9)GlcNAc(2)-PP-Dol to produce Glc(3)Man(9)GlcNAc(2)-PP-Dol.</text>
</comment>
<feature type="transmembrane region" description="Helical" evidence="15">
    <location>
        <begin position="94"/>
        <end position="113"/>
    </location>
</feature>
<keyword evidence="11 15" id="KW-0472">Membrane</keyword>
<keyword evidence="6" id="KW-0328">Glycosyltransferase</keyword>
<dbReference type="PANTHER" id="PTHR12989">
    <property type="entry name" value="ALPHA-1,2-GLUCOSYLTRANSFERASE ALG10"/>
    <property type="match status" value="1"/>
</dbReference>
<sequence length="576" mass="65305">MAKALAALLAPLSAWSSLVNLTVPEPYLDEVFHVRQAQSYCNGRFDIWDPKITTPPGLYYLSYGFSKTAAFFQTSLGLGDGLSALNCSLGTLRAGNVLGLILLVLVIRAAYTLRTRDDVASRSFVFDHAALNIALFSPLFFFSALYYTDIWSAAFVLVSYLFLPGLHHTDSSAWARSLALFMVGLASLLFRQTNIFWVAVFPAGLTLVQQLDRGHQAVKDSMYCRTEGFGDNIYSIAKTSWKLEVVYDPPMKDAEMDDFVKTLVSITACTAKLVTHPKRLIRVVVKLAPFLALLIVFAAFVSINGGVVLGDKSNHVAALHLPQMLYIWPFIVFFSWPLLYPYLLLMPVSFLAWLPAFTSLESTQTFKRRRLLPRLWLVGLGLGVACLTVYGNTVVHPFTRADNRHYIFYVFRYLLDPWWIRYAVTPVYIICAWACLQTLGGGPPADYPFQRSDSREGRPLPLPDGQHSATTSFALVWLMTTALQLITAPLVEPRYFILPWIFWRMHVPLRSPPKGSKAKEGTQAQLTFSSLWEEYDHRLWLETVWLLFINAVTGYMFLYRGFTWLQEPGKVQRFMW</sequence>
<dbReference type="OMA" id="VWDSKIT"/>
<reference evidence="17 18" key="1">
    <citation type="journal article" date="2012" name="PLoS Pathog.">
        <title>Diverse lifestyles and strategies of plant pathogenesis encoded in the genomes of eighteen Dothideomycetes fungi.</title>
        <authorList>
            <person name="Ohm R.A."/>
            <person name="Feau N."/>
            <person name="Henrissat B."/>
            <person name="Schoch C.L."/>
            <person name="Horwitz B.A."/>
            <person name="Barry K.W."/>
            <person name="Condon B.J."/>
            <person name="Copeland A.C."/>
            <person name="Dhillon B."/>
            <person name="Glaser F."/>
            <person name="Hesse C.N."/>
            <person name="Kosti I."/>
            <person name="LaButti K."/>
            <person name="Lindquist E.A."/>
            <person name="Lucas S."/>
            <person name="Salamov A.A."/>
            <person name="Bradshaw R.E."/>
            <person name="Ciuffetti L."/>
            <person name="Hamelin R.C."/>
            <person name="Kema G.H.J."/>
            <person name="Lawrence C."/>
            <person name="Scott J.A."/>
            <person name="Spatafora J.W."/>
            <person name="Turgeon B.G."/>
            <person name="de Wit P.J.G.M."/>
            <person name="Zhong S."/>
            <person name="Goodwin S.B."/>
            <person name="Grigoriev I.V."/>
        </authorList>
    </citation>
    <scope>NUCLEOTIDE SEQUENCE [LARGE SCALE GENOMIC DNA]</scope>
    <source>
        <strain evidence="17 18">UAMH 10762</strain>
    </source>
</reference>
<evidence type="ECO:0000256" key="4">
    <source>
        <dbReference type="ARBA" id="ARBA00011967"/>
    </source>
</evidence>
<feature type="transmembrane region" description="Helical" evidence="15">
    <location>
        <begin position="178"/>
        <end position="200"/>
    </location>
</feature>
<comment type="similarity">
    <text evidence="3">Belongs to the ALG10 glucosyltransferase family.</text>
</comment>
<dbReference type="EMBL" id="KB445554">
    <property type="protein sequence ID" value="EMC97731.1"/>
    <property type="molecule type" value="Genomic_DNA"/>
</dbReference>
<evidence type="ECO:0000256" key="3">
    <source>
        <dbReference type="ARBA" id="ARBA00010600"/>
    </source>
</evidence>
<dbReference type="GeneID" id="19117452"/>
<dbReference type="Proteomes" id="UP000011761">
    <property type="component" value="Unassembled WGS sequence"/>
</dbReference>
<dbReference type="InterPro" id="IPR016900">
    <property type="entry name" value="Alg10"/>
</dbReference>
<dbReference type="PANTHER" id="PTHR12989:SF10">
    <property type="entry name" value="DOL-P-GLC:GLC(2)MAN(9)GLCNAC(2)-PP-DOL ALPHA-1,2-GLUCOSYLTRANSFERASE-RELATED"/>
    <property type="match status" value="1"/>
</dbReference>
<gene>
    <name evidence="17" type="ORF">BAUCODRAFT_88813</name>
</gene>
<feature type="chain" id="PRO_5004021228" description="Dol-P-Glc:Glc(2)Man(9)GlcNAc(2)-PP-Dol alpha-1,2-glucosyltransferase" evidence="16">
    <location>
        <begin position="17"/>
        <end position="576"/>
    </location>
</feature>
<evidence type="ECO:0000256" key="5">
    <source>
        <dbReference type="ARBA" id="ARBA00018512"/>
    </source>
</evidence>
<keyword evidence="18" id="KW-1185">Reference proteome</keyword>
<name>M2MM25_BAUPA</name>
<evidence type="ECO:0000256" key="2">
    <source>
        <dbReference type="ARBA" id="ARBA00004922"/>
    </source>
</evidence>
<organism evidence="17 18">
    <name type="scientific">Baudoinia panamericana (strain UAMH 10762)</name>
    <name type="common">Angels' share fungus</name>
    <name type="synonym">Baudoinia compniacensis (strain UAMH 10762)</name>
    <dbReference type="NCBI Taxonomy" id="717646"/>
    <lineage>
        <taxon>Eukaryota</taxon>
        <taxon>Fungi</taxon>
        <taxon>Dikarya</taxon>
        <taxon>Ascomycota</taxon>
        <taxon>Pezizomycotina</taxon>
        <taxon>Dothideomycetes</taxon>
        <taxon>Dothideomycetidae</taxon>
        <taxon>Mycosphaerellales</taxon>
        <taxon>Teratosphaeriaceae</taxon>
        <taxon>Baudoinia</taxon>
    </lineage>
</organism>
<dbReference type="OrthoDB" id="4769at2759"/>
<dbReference type="GO" id="GO:0006488">
    <property type="term" value="P:dolichol-linked oligosaccharide biosynthetic process"/>
    <property type="evidence" value="ECO:0007669"/>
    <property type="project" value="InterPro"/>
</dbReference>
<feature type="transmembrane region" description="Helical" evidence="15">
    <location>
        <begin position="327"/>
        <end position="354"/>
    </location>
</feature>
<keyword evidence="8 15" id="KW-0812">Transmembrane</keyword>
<comment type="pathway">
    <text evidence="2">Protein modification; protein glycosylation.</text>
</comment>
<keyword evidence="9" id="KW-0256">Endoplasmic reticulum</keyword>
<evidence type="ECO:0000313" key="17">
    <source>
        <dbReference type="EMBL" id="EMC97731.1"/>
    </source>
</evidence>
<dbReference type="Pfam" id="PF04922">
    <property type="entry name" value="DIE2_ALG10"/>
    <property type="match status" value="1"/>
</dbReference>
<evidence type="ECO:0000256" key="10">
    <source>
        <dbReference type="ARBA" id="ARBA00022989"/>
    </source>
</evidence>
<dbReference type="PIRSF" id="PIRSF028810">
    <property type="entry name" value="Alpha1_2_glucosyltferase_Alg10"/>
    <property type="match status" value="1"/>
</dbReference>
<dbReference type="eggNOG" id="KOG2642">
    <property type="taxonomic scope" value="Eukaryota"/>
</dbReference>
<evidence type="ECO:0000256" key="11">
    <source>
        <dbReference type="ARBA" id="ARBA00023136"/>
    </source>
</evidence>
<keyword evidence="16" id="KW-0732">Signal</keyword>
<feature type="transmembrane region" description="Helical" evidence="15">
    <location>
        <begin position="418"/>
        <end position="436"/>
    </location>
</feature>
<evidence type="ECO:0000256" key="12">
    <source>
        <dbReference type="ARBA" id="ARBA00032069"/>
    </source>
</evidence>
<evidence type="ECO:0000256" key="7">
    <source>
        <dbReference type="ARBA" id="ARBA00022679"/>
    </source>
</evidence>
<evidence type="ECO:0000256" key="15">
    <source>
        <dbReference type="SAM" id="Phobius"/>
    </source>
</evidence>
<evidence type="ECO:0000256" key="9">
    <source>
        <dbReference type="ARBA" id="ARBA00022824"/>
    </source>
</evidence>
<dbReference type="RefSeq" id="XP_007675527.1">
    <property type="nucleotide sequence ID" value="XM_007677337.1"/>
</dbReference>
<comment type="catalytic activity">
    <reaction evidence="14">
        <text>an alpha-D-Glc-(1-&gt;3)-alpha-D-Glc-(1-&gt;3)-alpha-D-Man-(1-&gt;2)-alpha-D-Man-(1-&gt;2)-alpha-D-Man-(1-&gt;3)-[alpha-D-Man-(1-&gt;2)-alpha-D-Man-(1-&gt;3)-[alpha-D-Man-(1-&gt;2)-alpha-D-Man-(1-&gt;6)]-alpha-D-Man-(1-&gt;6)]-beta-D-Man-(1-&gt;4)-beta-D-GlcNAc-(1-&gt;4)-alpha-D-GlcNAc-diphospho-di-trans,poly-cis-dolichol + a di-trans,poly-cis-dolichyl beta-D-glucosyl phosphate = a alpha-D-Glc-(1-&gt;2)-alpha-D-Glc-(1-&gt;3)-alpha-D-Glc-(1-&gt;3)-alpha-D-Man-(1-&gt;2)-alpha-D-Man-(1-&gt;2)-alpha-D-Man-(1-&gt;3)-[alpha-D-Man-(1-&gt;2)-alpha-D-Man-(1-&gt;3)-[alpha-D-Man-(1-&gt;2)-alpha-D-Man-(1-&gt;6)]-alpha-D-Man-(1-&gt;6)]-beta-D-Man-(1-&gt;4)-beta-D-GlcNAc-(1-&gt;4)-alpha-D-GlcNAc-diphospho-di-trans,poly-cis-dolichol + a di-trans,poly-cis-dolichyl phosphate + H(+)</text>
        <dbReference type="Rhea" id="RHEA:29543"/>
        <dbReference type="Rhea" id="RHEA-COMP:19498"/>
        <dbReference type="Rhea" id="RHEA-COMP:19502"/>
        <dbReference type="Rhea" id="RHEA-COMP:19512"/>
        <dbReference type="Rhea" id="RHEA-COMP:19522"/>
        <dbReference type="ChEBI" id="CHEBI:15378"/>
        <dbReference type="ChEBI" id="CHEBI:57525"/>
        <dbReference type="ChEBI" id="CHEBI:57683"/>
        <dbReference type="ChEBI" id="CHEBI:132522"/>
        <dbReference type="ChEBI" id="CHEBI:132523"/>
        <dbReference type="EC" id="2.4.1.256"/>
    </reaction>
    <physiologicalReaction direction="left-to-right" evidence="14">
        <dbReference type="Rhea" id="RHEA:29544"/>
    </physiologicalReaction>
</comment>
<feature type="signal peptide" evidence="16">
    <location>
        <begin position="1"/>
        <end position="16"/>
    </location>
</feature>
<dbReference type="UniPathway" id="UPA00378"/>
<accession>M2MM25</accession>
<keyword evidence="7 17" id="KW-0808">Transferase</keyword>
<comment type="subcellular location">
    <subcellularLocation>
        <location evidence="1">Endoplasmic reticulum membrane</location>
        <topology evidence="1">Multi-pass membrane protein</topology>
    </subcellularLocation>
</comment>
<proteinExistence type="inferred from homology"/>
<dbReference type="KEGG" id="bcom:BAUCODRAFT_88813"/>
<evidence type="ECO:0000256" key="13">
    <source>
        <dbReference type="ARBA" id="ARBA00044727"/>
    </source>
</evidence>
<evidence type="ECO:0000256" key="14">
    <source>
        <dbReference type="ARBA" id="ARBA00048064"/>
    </source>
</evidence>
<feature type="transmembrane region" description="Helical" evidence="15">
    <location>
        <begin position="539"/>
        <end position="558"/>
    </location>
</feature>
<evidence type="ECO:0000256" key="8">
    <source>
        <dbReference type="ARBA" id="ARBA00022692"/>
    </source>
</evidence>
<dbReference type="GO" id="GO:0005789">
    <property type="term" value="C:endoplasmic reticulum membrane"/>
    <property type="evidence" value="ECO:0007669"/>
    <property type="project" value="UniProtKB-SubCell"/>
</dbReference>
<dbReference type="GO" id="GO:0106073">
    <property type="term" value="F:dolichyl pyrophosphate Glc2Man9GlcNAc2 alpha-1,2-glucosyltransferase activity"/>
    <property type="evidence" value="ECO:0007669"/>
    <property type="project" value="UniProtKB-EC"/>
</dbReference>